<reference evidence="1" key="1">
    <citation type="submission" date="2024-03" db="EMBL/GenBank/DDBJ databases">
        <title>WGS assembly of Saponaria officinalis var. Norfolk2.</title>
        <authorList>
            <person name="Jenkins J."/>
            <person name="Shu S."/>
            <person name="Grimwood J."/>
            <person name="Barry K."/>
            <person name="Goodstein D."/>
            <person name="Schmutz J."/>
            <person name="Leebens-Mack J."/>
            <person name="Osbourn A."/>
        </authorList>
    </citation>
    <scope>NUCLEOTIDE SEQUENCE [LARGE SCALE GENOMIC DNA]</scope>
    <source>
        <strain evidence="1">JIC</strain>
    </source>
</reference>
<dbReference type="Pfam" id="PF03386">
    <property type="entry name" value="ENOD93"/>
    <property type="match status" value="1"/>
</dbReference>
<dbReference type="Proteomes" id="UP001443914">
    <property type="component" value="Unassembled WGS sequence"/>
</dbReference>
<dbReference type="PANTHER" id="PTHR33605">
    <property type="entry name" value="EARLY NODULIN-93"/>
    <property type="match status" value="1"/>
</dbReference>
<dbReference type="EMBL" id="JBDFQZ010000003">
    <property type="protein sequence ID" value="KAK9742069.1"/>
    <property type="molecule type" value="Genomic_DNA"/>
</dbReference>
<sequence length="100" mass="10585">MNKSNRKMPFIASPNEVKKARDDSIQGGIIAGARNAAIAAVITAVPTLAACRTIPWAKANLNYTGQALIISGASIAAFFITADKYIHECARATADYDKTS</sequence>
<dbReference type="PANTHER" id="PTHR33605:SF3">
    <property type="entry name" value="EARLY NODULIN-LIKE PROTEIN"/>
    <property type="match status" value="1"/>
</dbReference>
<organism evidence="1 2">
    <name type="scientific">Saponaria officinalis</name>
    <name type="common">Common soapwort</name>
    <name type="synonym">Lychnis saponaria</name>
    <dbReference type="NCBI Taxonomy" id="3572"/>
    <lineage>
        <taxon>Eukaryota</taxon>
        <taxon>Viridiplantae</taxon>
        <taxon>Streptophyta</taxon>
        <taxon>Embryophyta</taxon>
        <taxon>Tracheophyta</taxon>
        <taxon>Spermatophyta</taxon>
        <taxon>Magnoliopsida</taxon>
        <taxon>eudicotyledons</taxon>
        <taxon>Gunneridae</taxon>
        <taxon>Pentapetalae</taxon>
        <taxon>Caryophyllales</taxon>
        <taxon>Caryophyllaceae</taxon>
        <taxon>Caryophylleae</taxon>
        <taxon>Saponaria</taxon>
    </lineage>
</organism>
<gene>
    <name evidence="1" type="ORF">RND81_03G146400</name>
</gene>
<evidence type="ECO:0008006" key="3">
    <source>
        <dbReference type="Google" id="ProtNLM"/>
    </source>
</evidence>
<protein>
    <recommendedName>
        <fullName evidence="3">Early nodulin-93-like</fullName>
    </recommendedName>
</protein>
<evidence type="ECO:0000313" key="2">
    <source>
        <dbReference type="Proteomes" id="UP001443914"/>
    </source>
</evidence>
<accession>A0AAW1M7E3</accession>
<dbReference type="InterPro" id="IPR005050">
    <property type="entry name" value="Enod93"/>
</dbReference>
<comment type="caution">
    <text evidence="1">The sequence shown here is derived from an EMBL/GenBank/DDBJ whole genome shotgun (WGS) entry which is preliminary data.</text>
</comment>
<keyword evidence="2" id="KW-1185">Reference proteome</keyword>
<dbReference type="AlphaFoldDB" id="A0AAW1M7E3"/>
<name>A0AAW1M7E3_SAPOF</name>
<proteinExistence type="predicted"/>
<evidence type="ECO:0000313" key="1">
    <source>
        <dbReference type="EMBL" id="KAK9742069.1"/>
    </source>
</evidence>